<feature type="domain" description="Xrn1 helical" evidence="6">
    <location>
        <begin position="338"/>
        <end position="428"/>
    </location>
</feature>
<organism evidence="7 8">
    <name type="scientific">Tritrichomonas foetus</name>
    <dbReference type="NCBI Taxonomy" id="1144522"/>
    <lineage>
        <taxon>Eukaryota</taxon>
        <taxon>Metamonada</taxon>
        <taxon>Parabasalia</taxon>
        <taxon>Tritrichomonadida</taxon>
        <taxon>Tritrichomonadidae</taxon>
        <taxon>Tritrichomonas</taxon>
    </lineage>
</organism>
<dbReference type="InterPro" id="IPR041412">
    <property type="entry name" value="Xrn1_helical"/>
</dbReference>
<dbReference type="Pfam" id="PF17846">
    <property type="entry name" value="XRN_M"/>
    <property type="match status" value="2"/>
</dbReference>
<dbReference type="EMBL" id="MLAK01000588">
    <property type="protein sequence ID" value="OHT11398.1"/>
    <property type="molecule type" value="Genomic_DNA"/>
</dbReference>
<dbReference type="GO" id="GO:0005634">
    <property type="term" value="C:nucleus"/>
    <property type="evidence" value="ECO:0007669"/>
    <property type="project" value="TreeGrafter"/>
</dbReference>
<evidence type="ECO:0000256" key="3">
    <source>
        <dbReference type="ARBA" id="ARBA00022839"/>
    </source>
</evidence>
<dbReference type="VEuPathDB" id="TrichDB:TRFO_19123"/>
<dbReference type="PANTHER" id="PTHR12341:SF7">
    <property type="entry name" value="5'-3' EXORIBONUCLEASE 1"/>
    <property type="match status" value="1"/>
</dbReference>
<evidence type="ECO:0000256" key="2">
    <source>
        <dbReference type="ARBA" id="ARBA00022801"/>
    </source>
</evidence>
<dbReference type="InterPro" id="IPR004859">
    <property type="entry name" value="Xrn1_N"/>
</dbReference>
<keyword evidence="3" id="KW-0269">Exonuclease</keyword>
<keyword evidence="1" id="KW-0540">Nuclease</keyword>
<dbReference type="Proteomes" id="UP000179807">
    <property type="component" value="Unassembled WGS sequence"/>
</dbReference>
<dbReference type="OrthoDB" id="372487at2759"/>
<protein>
    <recommendedName>
        <fullName evidence="9">XRN 5'-3' exonuclease N-terminus family protein</fullName>
    </recommendedName>
</protein>
<dbReference type="GO" id="GO:0004534">
    <property type="term" value="F:5'-3' RNA exonuclease activity"/>
    <property type="evidence" value="ECO:0007669"/>
    <property type="project" value="TreeGrafter"/>
</dbReference>
<dbReference type="GeneID" id="94835301"/>
<name>A0A1J4KNW9_9EUKA</name>
<feature type="domain" description="Xrn1 helical" evidence="6">
    <location>
        <begin position="245"/>
        <end position="333"/>
    </location>
</feature>
<evidence type="ECO:0000259" key="5">
    <source>
        <dbReference type="Pfam" id="PF03159"/>
    </source>
</evidence>
<proteinExistence type="inferred from homology"/>
<feature type="domain" description="Xrn1 N-terminal" evidence="5">
    <location>
        <begin position="103"/>
        <end position="193"/>
    </location>
</feature>
<dbReference type="InterPro" id="IPR027073">
    <property type="entry name" value="5_3_exoribonuclease"/>
</dbReference>
<evidence type="ECO:0000313" key="7">
    <source>
        <dbReference type="EMBL" id="OHT11398.1"/>
    </source>
</evidence>
<dbReference type="PANTHER" id="PTHR12341">
    <property type="entry name" value="5'-&gt;3' EXORIBONUCLEASE"/>
    <property type="match status" value="1"/>
</dbReference>
<dbReference type="AlphaFoldDB" id="A0A1J4KNW9"/>
<dbReference type="RefSeq" id="XP_068364534.1">
    <property type="nucleotide sequence ID" value="XM_068500597.1"/>
</dbReference>
<evidence type="ECO:0000256" key="1">
    <source>
        <dbReference type="ARBA" id="ARBA00022722"/>
    </source>
</evidence>
<keyword evidence="8" id="KW-1185">Reference proteome</keyword>
<dbReference type="GO" id="GO:0003723">
    <property type="term" value="F:RNA binding"/>
    <property type="evidence" value="ECO:0007669"/>
    <property type="project" value="TreeGrafter"/>
</dbReference>
<dbReference type="GO" id="GO:0000956">
    <property type="term" value="P:nuclear-transcribed mRNA catabolic process"/>
    <property type="evidence" value="ECO:0007669"/>
    <property type="project" value="TreeGrafter"/>
</dbReference>
<dbReference type="Gene3D" id="3.40.50.12390">
    <property type="match status" value="2"/>
</dbReference>
<sequence length="851" mass="99654">MGVDSFFHWIAERYPLSVRRYDDQSHPSFDILFIDFNAIIYYSMNIFNSNNQDLWFDEVCRTLDLIVHHTRPECLIYISADGTAPFAKNREQRKRRKRSNVFRSQITIATEFMEALHKKLLTFFEYKKINDFLWKKATLIYSSYKTPGEGEHKFFDFIRDLRRNHKFDENSIICLYSPDPDIILMCFQYNLKNSILMTYPDDYNNIPIQRETEGRLLSKSDFVLFYTNIIKEYILIEFPFVKENEIQNIIDVFTAMSFLIGNDFIPAFCDISLKKDYFSQVIQIYKENFEGFLVEGKSFNHKNLSKFLNNVFQSNLNNVTCLQSLKDSSEEFFDSLENRNMAKSIVESFYFVLRYYKDDLPSWTWQYPYDLSPPLKSVSDYLGKMADEEVPNFSKDKPLAPLEQLISILPPSCSSLVPESMIELLSEKTGIDNVNELQEKVKSKLNMLTKEELERNVKINDILIQEIGNVELTNFSQIREMNVSEQKVPSLYCISNKLNISFTGKLFFIDNTVSENVYPPNVIGKHILVDWPFFKLSIIVGTEDNNIHVRYLTSIEDGKENYSENVYKFSLNQISTKNIEYYTSRITTVISSKDDQIQLNEYLNKIKDNIIPSINIRKHIDNDRQYWKSSKELAFKYKLNQKILVQLISFILSIPQIDRGKEFLFKQLNNELLFSITVENLTDSLFCSSSDLLVSLQNVPNVEEMKLILKDDVSFNQWSHANKILCFLKSYEQTALDNSLPSLTTLNELEKELKQFYERNEKLKTKNNLSNIIFTNKNKSKFKCGDRVIFSSKYGIIPFGTIATFLSICKDAEYAICISDLELPYLGTLYNNVLTKRYFISSIHDLFLINI</sequence>
<feature type="domain" description="Xrn1 N-terminal" evidence="5">
    <location>
        <begin position="1"/>
        <end position="99"/>
    </location>
</feature>
<comment type="caution">
    <text evidence="7">The sequence shown here is derived from an EMBL/GenBank/DDBJ whole genome shotgun (WGS) entry which is preliminary data.</text>
</comment>
<evidence type="ECO:0008006" key="9">
    <source>
        <dbReference type="Google" id="ProtNLM"/>
    </source>
</evidence>
<evidence type="ECO:0000313" key="8">
    <source>
        <dbReference type="Proteomes" id="UP000179807"/>
    </source>
</evidence>
<evidence type="ECO:0000256" key="4">
    <source>
        <dbReference type="ARBA" id="ARBA00038299"/>
    </source>
</evidence>
<accession>A0A1J4KNW9</accession>
<keyword evidence="2" id="KW-0378">Hydrolase</keyword>
<comment type="similarity">
    <text evidence="4">Belongs to the 5'-3' exonuclease family.</text>
</comment>
<reference evidence="7" key="1">
    <citation type="submission" date="2016-10" db="EMBL/GenBank/DDBJ databases">
        <authorList>
            <person name="Benchimol M."/>
            <person name="Almeida L.G."/>
            <person name="Vasconcelos A.T."/>
            <person name="Perreira-Neves A."/>
            <person name="Rosa I.A."/>
            <person name="Tasca T."/>
            <person name="Bogo M.R."/>
            <person name="de Souza W."/>
        </authorList>
    </citation>
    <scope>NUCLEOTIDE SEQUENCE [LARGE SCALE GENOMIC DNA]</scope>
    <source>
        <strain evidence="7">K</strain>
    </source>
</reference>
<evidence type="ECO:0000259" key="6">
    <source>
        <dbReference type="Pfam" id="PF17846"/>
    </source>
</evidence>
<dbReference type="Pfam" id="PF03159">
    <property type="entry name" value="XRN_N"/>
    <property type="match status" value="2"/>
</dbReference>
<gene>
    <name evidence="7" type="ORF">TRFO_19123</name>
</gene>